<keyword evidence="1" id="KW-0472">Membrane</keyword>
<keyword evidence="1" id="KW-0812">Transmembrane</keyword>
<proteinExistence type="predicted"/>
<sequence length="224" mass="24505">MVESLCPEGSERRLTQTKPINYGLVVGFVSIVIAVLAVAVAGQTMMKLNDQVTPEKYNWRAVGEGTMIDWLNANFVSENEWKPHNEALSTIFERLDDKVDGLQSSVTLLEAKGDVVTQPITPNPPVSSTINLFLKVSDNKGNTKSGYPRDVPAILIQGESTLLEKSYLITIKDPSGNFVKDKFGTTLSDGDISQAWIPVNALGGTYLVTIKIDNKSDTIEFTLL</sequence>
<gene>
    <name evidence="2" type="ORF">LCGC14_0762090</name>
</gene>
<feature type="transmembrane region" description="Helical" evidence="1">
    <location>
        <begin position="20"/>
        <end position="41"/>
    </location>
</feature>
<dbReference type="AlphaFoldDB" id="A0A0F9Q4X0"/>
<reference evidence="2" key="1">
    <citation type="journal article" date="2015" name="Nature">
        <title>Complex archaea that bridge the gap between prokaryotes and eukaryotes.</title>
        <authorList>
            <person name="Spang A."/>
            <person name="Saw J.H."/>
            <person name="Jorgensen S.L."/>
            <person name="Zaremba-Niedzwiedzka K."/>
            <person name="Martijn J."/>
            <person name="Lind A.E."/>
            <person name="van Eijk R."/>
            <person name="Schleper C."/>
            <person name="Guy L."/>
            <person name="Ettema T.J."/>
        </authorList>
    </citation>
    <scope>NUCLEOTIDE SEQUENCE</scope>
</reference>
<organism evidence="2">
    <name type="scientific">marine sediment metagenome</name>
    <dbReference type="NCBI Taxonomy" id="412755"/>
    <lineage>
        <taxon>unclassified sequences</taxon>
        <taxon>metagenomes</taxon>
        <taxon>ecological metagenomes</taxon>
    </lineage>
</organism>
<name>A0A0F9Q4X0_9ZZZZ</name>
<keyword evidence="1" id="KW-1133">Transmembrane helix</keyword>
<evidence type="ECO:0000256" key="1">
    <source>
        <dbReference type="SAM" id="Phobius"/>
    </source>
</evidence>
<comment type="caution">
    <text evidence="2">The sequence shown here is derived from an EMBL/GenBank/DDBJ whole genome shotgun (WGS) entry which is preliminary data.</text>
</comment>
<protein>
    <submittedName>
        <fullName evidence="2">Uncharacterized protein</fullName>
    </submittedName>
</protein>
<accession>A0A0F9Q4X0</accession>
<dbReference type="EMBL" id="LAZR01001885">
    <property type="protein sequence ID" value="KKN37569.1"/>
    <property type="molecule type" value="Genomic_DNA"/>
</dbReference>
<evidence type="ECO:0000313" key="2">
    <source>
        <dbReference type="EMBL" id="KKN37569.1"/>
    </source>
</evidence>